<keyword evidence="12 14" id="KW-0066">ATP synthesis</keyword>
<evidence type="ECO:0000256" key="11">
    <source>
        <dbReference type="ARBA" id="ARBA00023196"/>
    </source>
</evidence>
<evidence type="ECO:0000256" key="7">
    <source>
        <dbReference type="ARBA" id="ARBA00022840"/>
    </source>
</evidence>
<evidence type="ECO:0000256" key="4">
    <source>
        <dbReference type="ARBA" id="ARBA00022448"/>
    </source>
</evidence>
<dbReference type="SUPFAM" id="SSF50615">
    <property type="entry name" value="N-terminal domain of alpha and beta subunits of F1 ATP synthase"/>
    <property type="match status" value="1"/>
</dbReference>
<dbReference type="InterPro" id="IPR005294">
    <property type="entry name" value="ATP_synth_F1_asu"/>
</dbReference>
<comment type="catalytic activity">
    <reaction evidence="14">
        <text>ATP + H2O + 4 H(+)(in) = ADP + phosphate + 5 H(+)(out)</text>
        <dbReference type="Rhea" id="RHEA:57720"/>
        <dbReference type="ChEBI" id="CHEBI:15377"/>
        <dbReference type="ChEBI" id="CHEBI:15378"/>
        <dbReference type="ChEBI" id="CHEBI:30616"/>
        <dbReference type="ChEBI" id="CHEBI:43474"/>
        <dbReference type="ChEBI" id="CHEBI:456216"/>
        <dbReference type="EC" id="7.1.2.2"/>
    </reaction>
</comment>
<dbReference type="RefSeq" id="WP_015423475.1">
    <property type="nucleotide sequence ID" value="NC_020419.1"/>
</dbReference>
<evidence type="ECO:0000256" key="5">
    <source>
        <dbReference type="ARBA" id="ARBA00022741"/>
    </source>
</evidence>
<dbReference type="HAMAP" id="MF_01346">
    <property type="entry name" value="ATP_synth_alpha_bact"/>
    <property type="match status" value="1"/>
</dbReference>
<evidence type="ECO:0000259" key="16">
    <source>
        <dbReference type="Pfam" id="PF00306"/>
    </source>
</evidence>
<evidence type="ECO:0000256" key="6">
    <source>
        <dbReference type="ARBA" id="ARBA00022781"/>
    </source>
</evidence>
<feature type="binding site" evidence="14">
    <location>
        <begin position="168"/>
        <end position="175"/>
    </location>
    <ligand>
        <name>ATP</name>
        <dbReference type="ChEBI" id="CHEBI:30616"/>
    </ligand>
</feature>
<dbReference type="CDD" id="cd01132">
    <property type="entry name" value="F1-ATPase_alpha_CD"/>
    <property type="match status" value="1"/>
</dbReference>
<dbReference type="Pfam" id="PF02874">
    <property type="entry name" value="ATP-synt_ab_N"/>
    <property type="match status" value="1"/>
</dbReference>
<dbReference type="GO" id="GO:0046933">
    <property type="term" value="F:proton-transporting ATP synthase activity, rotational mechanism"/>
    <property type="evidence" value="ECO:0007669"/>
    <property type="project" value="UniProtKB-UniRule"/>
</dbReference>
<sequence length="513" mass="56610">MKPEEIIQKIEKELYSTQVKPELINFGVIETVGDEIVKASGLSNAGYYEEIEFEDESIGFVLNIDEDYVSIVLLKNSGHIVRGMKVKSTGKVLSIAVSYKLIGRVINTLGQPIDGNELKHIDSVHYPVEKIAPGIIQRNSVDNPLKTGIKAIDAMTPIGRGQRELIIGDRGTGKTAIAVDTIINQKKLDMGLKSVICIYCSIGQKKSNLASITAKLKEEGAMDYTVVIAATASEPASMQYIAPLAACAIGEYFMDKGKDVLVVYDDLTKHAWAYRQISLLIKRPAGREAYPGDIFYLHSRLLERAARMSDKNGGGTLTALPIIETQGNDMSAYIPTNVVSITDGQIYLEADLFNSGIRPAINVGLSVSRVGGAAQTKSMKQLAGPVRLELSQFRELQSFTQFGSDLDEYALKRLERGKRITEILKQQQYKPYDEISEILSIFAVTSGLFDDINVNKVLEAEQQMTEFIKKTYPETVKKLATGEKIDDSLKAELEQEIKEFKKINNYGTESATA</sequence>
<keyword evidence="7 14" id="KW-0067">ATP-binding</keyword>
<dbReference type="Gene3D" id="2.40.30.20">
    <property type="match status" value="1"/>
</dbReference>
<dbReference type="Pfam" id="PF00006">
    <property type="entry name" value="ATP-synt_ab"/>
    <property type="match status" value="1"/>
</dbReference>
<accession>B1H0B7</accession>
<name>B1H0B7_ENDTX</name>
<keyword evidence="8 14" id="KW-1278">Translocase</keyword>
<comment type="subcellular location">
    <subcellularLocation>
        <location evidence="14">Cell membrane</location>
        <topology evidence="14">Peripheral membrane protein</topology>
    </subcellularLocation>
    <subcellularLocation>
        <location evidence="2">Membrane</location>
    </subcellularLocation>
</comment>
<reference evidence="19" key="1">
    <citation type="journal article" date="2008" name="Proc. Natl. Acad. Sci. U.S.A.">
        <title>Complete genome of the uncultured termite group 1 bacteria in a single host protist cell.</title>
        <authorList>
            <person name="Hongoh Y."/>
            <person name="Sharma V.K."/>
            <person name="Prakash T."/>
            <person name="Noda S."/>
            <person name="Taylor T.D."/>
            <person name="Kudo T."/>
            <person name="Sakaki Y."/>
            <person name="Toyoda A."/>
            <person name="Hattori M."/>
            <person name="Ohkuma M."/>
        </authorList>
    </citation>
    <scope>NUCLEOTIDE SEQUENCE [LARGE SCALE GENOMIC DNA]</scope>
    <source>
        <strain evidence="19">Rs-D17 genomovar Ri2008</strain>
    </source>
</reference>
<dbReference type="Proteomes" id="UP000001691">
    <property type="component" value="Chromosome"/>
</dbReference>
<keyword evidence="19" id="KW-1185">Reference proteome</keyword>
<dbReference type="InterPro" id="IPR036121">
    <property type="entry name" value="ATPase_F1/V1/A1_a/bsu_N_sf"/>
</dbReference>
<dbReference type="InterPro" id="IPR020003">
    <property type="entry name" value="ATPase_a/bsu_AS"/>
</dbReference>
<dbReference type="STRING" id="471821.TGRD_466"/>
<feature type="domain" description="ATP synthase alpha subunit C-terminal" evidence="16">
    <location>
        <begin position="375"/>
        <end position="500"/>
    </location>
</feature>
<comment type="similarity">
    <text evidence="3 14">Belongs to the ATPase alpha/beta chains family.</text>
</comment>
<dbReference type="FunFam" id="1.20.150.20:FF:000001">
    <property type="entry name" value="ATP synthase subunit alpha"/>
    <property type="match status" value="1"/>
</dbReference>
<protein>
    <recommendedName>
        <fullName evidence="14">ATP synthase subunit alpha</fullName>
        <ecNumber evidence="14">7.1.2.2</ecNumber>
    </recommendedName>
    <alternativeName>
        <fullName evidence="14">ATP synthase F1 sector subunit alpha</fullName>
    </alternativeName>
    <alternativeName>
        <fullName evidence="14">F-ATPase subunit alpha</fullName>
    </alternativeName>
</protein>
<feature type="site" description="Required for activity" evidence="14">
    <location>
        <position position="366"/>
    </location>
</feature>
<keyword evidence="5 14" id="KW-0547">Nucleotide-binding</keyword>
<dbReference type="Gene3D" id="3.40.50.300">
    <property type="entry name" value="P-loop containing nucleotide triphosphate hydrolases"/>
    <property type="match status" value="1"/>
</dbReference>
<evidence type="ECO:0000256" key="10">
    <source>
        <dbReference type="ARBA" id="ARBA00023136"/>
    </source>
</evidence>
<dbReference type="KEGG" id="rsd:TGRD_461"/>
<comment type="function">
    <text evidence="1 14">Produces ATP from ADP in the presence of a proton gradient across the membrane. The alpha chain is a regulatory subunit.</text>
</comment>
<dbReference type="InterPro" id="IPR038376">
    <property type="entry name" value="ATP_synth_asu_C_sf"/>
</dbReference>
<dbReference type="PROSITE" id="PS00152">
    <property type="entry name" value="ATPASE_ALPHA_BETA"/>
    <property type="match status" value="1"/>
</dbReference>
<dbReference type="GO" id="GO:0005886">
    <property type="term" value="C:plasma membrane"/>
    <property type="evidence" value="ECO:0007669"/>
    <property type="project" value="UniProtKB-SubCell"/>
</dbReference>
<dbReference type="FunFam" id="3.40.50.300:FF:000002">
    <property type="entry name" value="ATP synthase subunit alpha"/>
    <property type="match status" value="1"/>
</dbReference>
<feature type="domain" description="ATPase F1/V1/A1 complex alpha/beta subunit N-terminal" evidence="17">
    <location>
        <begin position="29"/>
        <end position="90"/>
    </location>
</feature>
<dbReference type="EC" id="7.1.2.2" evidence="14"/>
<keyword evidence="10 14" id="KW-0472">Membrane</keyword>
<dbReference type="PATRIC" id="fig|471821.5.peg.753"/>
<dbReference type="Gene3D" id="1.20.150.20">
    <property type="entry name" value="ATP synthase alpha/beta chain, C-terminal domain"/>
    <property type="match status" value="1"/>
</dbReference>
<proteinExistence type="inferred from homology"/>
<dbReference type="InterPro" id="IPR023366">
    <property type="entry name" value="ATP_synth_asu-like_sf"/>
</dbReference>
<evidence type="ECO:0000256" key="14">
    <source>
        <dbReference type="HAMAP-Rule" id="MF_01346"/>
    </source>
</evidence>
<organism evidence="18 19">
    <name type="scientific">Endomicrobium trichonymphae</name>
    <dbReference type="NCBI Taxonomy" id="1408204"/>
    <lineage>
        <taxon>Bacteria</taxon>
        <taxon>Pseudomonadati</taxon>
        <taxon>Elusimicrobiota</taxon>
        <taxon>Endomicrobiia</taxon>
        <taxon>Endomicrobiales</taxon>
        <taxon>Endomicrobiaceae</taxon>
        <taxon>Candidatus Endomicrobiellum</taxon>
    </lineage>
</organism>
<dbReference type="NCBIfam" id="NF009884">
    <property type="entry name" value="PRK13343.1"/>
    <property type="match status" value="1"/>
</dbReference>
<dbReference type="InterPro" id="IPR004100">
    <property type="entry name" value="ATPase_F1/V1/A1_a/bsu_N"/>
</dbReference>
<dbReference type="AlphaFoldDB" id="B1H0B7"/>
<keyword evidence="14" id="KW-1003">Cell membrane</keyword>
<dbReference type="InterPro" id="IPR000793">
    <property type="entry name" value="ATP_synth_asu_C"/>
</dbReference>
<keyword evidence="11 14" id="KW-0139">CF(1)</keyword>
<dbReference type="CDD" id="cd18113">
    <property type="entry name" value="ATP-synt_F1_alpha_C"/>
    <property type="match status" value="1"/>
</dbReference>
<dbReference type="NCBIfam" id="TIGR00962">
    <property type="entry name" value="atpA"/>
    <property type="match status" value="1"/>
</dbReference>
<keyword evidence="6 14" id="KW-0375">Hydrogen ion transport</keyword>
<dbReference type="InterPro" id="IPR000194">
    <property type="entry name" value="ATPase_F1/V1/A1_a/bsu_nucl-bd"/>
</dbReference>
<evidence type="ECO:0000259" key="15">
    <source>
        <dbReference type="Pfam" id="PF00006"/>
    </source>
</evidence>
<evidence type="ECO:0000256" key="12">
    <source>
        <dbReference type="ARBA" id="ARBA00023310"/>
    </source>
</evidence>
<dbReference type="GO" id="GO:0043531">
    <property type="term" value="F:ADP binding"/>
    <property type="evidence" value="ECO:0007669"/>
    <property type="project" value="TreeGrafter"/>
</dbReference>
<dbReference type="PANTHER" id="PTHR48082:SF2">
    <property type="entry name" value="ATP SYNTHASE SUBUNIT ALPHA, MITOCHONDRIAL"/>
    <property type="match status" value="1"/>
</dbReference>
<keyword evidence="4 14" id="KW-0813">Transport</keyword>
<evidence type="ECO:0000256" key="1">
    <source>
        <dbReference type="ARBA" id="ARBA00003784"/>
    </source>
</evidence>
<dbReference type="SUPFAM" id="SSF47917">
    <property type="entry name" value="C-terminal domain of alpha and beta subunits of F1 ATP synthase"/>
    <property type="match status" value="1"/>
</dbReference>
<dbReference type="PANTHER" id="PTHR48082">
    <property type="entry name" value="ATP SYNTHASE SUBUNIT ALPHA, MITOCHONDRIAL"/>
    <property type="match status" value="1"/>
</dbReference>
<comment type="subunit">
    <text evidence="13">F-type ATPases have 2 components, CF(1) - the catalytic core - and CF(0) - the membrane proton channel. CF(1) has five subunits: alpha(3), beta(3), gamma(1), delta(1), epsilon(1). CF(0) has four main subunits: a(1), b(1), b'(1) and c(9-12).</text>
</comment>
<evidence type="ECO:0000256" key="8">
    <source>
        <dbReference type="ARBA" id="ARBA00022967"/>
    </source>
</evidence>
<evidence type="ECO:0000256" key="13">
    <source>
        <dbReference type="ARBA" id="ARBA00026013"/>
    </source>
</evidence>
<evidence type="ECO:0000259" key="17">
    <source>
        <dbReference type="Pfam" id="PF02874"/>
    </source>
</evidence>
<evidence type="ECO:0000256" key="9">
    <source>
        <dbReference type="ARBA" id="ARBA00023065"/>
    </source>
</evidence>
<dbReference type="EMBL" id="AP009510">
    <property type="protein sequence ID" value="BAG13949.1"/>
    <property type="molecule type" value="Genomic_DNA"/>
</dbReference>
<dbReference type="GO" id="GO:0045259">
    <property type="term" value="C:proton-transporting ATP synthase complex"/>
    <property type="evidence" value="ECO:0007669"/>
    <property type="project" value="UniProtKB-KW"/>
</dbReference>
<dbReference type="SUPFAM" id="SSF52540">
    <property type="entry name" value="P-loop containing nucleoside triphosphate hydrolases"/>
    <property type="match status" value="1"/>
</dbReference>
<dbReference type="HOGENOM" id="CLU_010091_2_1_0"/>
<evidence type="ECO:0000313" key="19">
    <source>
        <dbReference type="Proteomes" id="UP000001691"/>
    </source>
</evidence>
<dbReference type="InterPro" id="IPR033732">
    <property type="entry name" value="ATP_synth_F1_a_nt-bd_dom"/>
</dbReference>
<keyword evidence="9 14" id="KW-0406">Ion transport</keyword>
<evidence type="ECO:0000256" key="2">
    <source>
        <dbReference type="ARBA" id="ARBA00004370"/>
    </source>
</evidence>
<dbReference type="InterPro" id="IPR027417">
    <property type="entry name" value="P-loop_NTPase"/>
</dbReference>
<dbReference type="GO" id="GO:0005524">
    <property type="term" value="F:ATP binding"/>
    <property type="evidence" value="ECO:0007669"/>
    <property type="project" value="UniProtKB-UniRule"/>
</dbReference>
<dbReference type="Pfam" id="PF00306">
    <property type="entry name" value="ATP-synt_ab_C"/>
    <property type="match status" value="1"/>
</dbReference>
<feature type="domain" description="ATPase F1/V1/A1 complex alpha/beta subunit nucleotide-binding" evidence="15">
    <location>
        <begin position="148"/>
        <end position="368"/>
    </location>
</feature>
<gene>
    <name evidence="14" type="primary">atpA</name>
    <name evidence="18" type="ordered locus">TGRD_461</name>
</gene>
<evidence type="ECO:0000313" key="18">
    <source>
        <dbReference type="EMBL" id="BAG13949.1"/>
    </source>
</evidence>
<evidence type="ECO:0000256" key="3">
    <source>
        <dbReference type="ARBA" id="ARBA00008936"/>
    </source>
</evidence>